<feature type="region of interest" description="Disordered" evidence="1">
    <location>
        <begin position="77"/>
        <end position="112"/>
    </location>
</feature>
<feature type="domain" description="SHOCT" evidence="2">
    <location>
        <begin position="48"/>
        <end position="74"/>
    </location>
</feature>
<evidence type="ECO:0000313" key="3">
    <source>
        <dbReference type="EMBL" id="EMA04584.1"/>
    </source>
</evidence>
<feature type="compositionally biased region" description="Polar residues" evidence="1">
    <location>
        <begin position="81"/>
        <end position="112"/>
    </location>
</feature>
<keyword evidence="4" id="KW-1185">Reference proteome</keyword>
<comment type="caution">
    <text evidence="3">The sequence shown here is derived from an EMBL/GenBank/DDBJ whole genome shotgun (WGS) entry which is preliminary data.</text>
</comment>
<dbReference type="PATRIC" id="fig|662477.6.peg.2644"/>
<name>M0J9B5_HALVA</name>
<dbReference type="Proteomes" id="UP000011534">
    <property type="component" value="Unassembled WGS sequence"/>
</dbReference>
<evidence type="ECO:0000256" key="1">
    <source>
        <dbReference type="SAM" id="MobiDB-lite"/>
    </source>
</evidence>
<gene>
    <name evidence="3" type="ORF">C437_13595</name>
</gene>
<evidence type="ECO:0000313" key="4">
    <source>
        <dbReference type="Proteomes" id="UP000011534"/>
    </source>
</evidence>
<dbReference type="Pfam" id="PF09851">
    <property type="entry name" value="SHOCT"/>
    <property type="match status" value="1"/>
</dbReference>
<organism evidence="3 4">
    <name type="scientific">Haloarcula vallismortis ATCC 29715</name>
    <dbReference type="NCBI Taxonomy" id="662477"/>
    <lineage>
        <taxon>Archaea</taxon>
        <taxon>Methanobacteriati</taxon>
        <taxon>Methanobacteriota</taxon>
        <taxon>Stenosarchaea group</taxon>
        <taxon>Halobacteria</taxon>
        <taxon>Halobacteriales</taxon>
        <taxon>Haloarculaceae</taxon>
        <taxon>Haloarcula</taxon>
    </lineage>
</organism>
<dbReference type="EMBL" id="AOLQ01000056">
    <property type="protein sequence ID" value="EMA04584.1"/>
    <property type="molecule type" value="Genomic_DNA"/>
</dbReference>
<proteinExistence type="predicted"/>
<evidence type="ECO:0000259" key="2">
    <source>
        <dbReference type="Pfam" id="PF09851"/>
    </source>
</evidence>
<protein>
    <recommendedName>
        <fullName evidence="2">SHOCT domain-containing protein</fullName>
    </recommendedName>
</protein>
<dbReference type="AlphaFoldDB" id="M0J9B5"/>
<reference evidence="3 4" key="1">
    <citation type="journal article" date="2014" name="PLoS Genet.">
        <title>Phylogenetically driven sequencing of extremely halophilic archaea reveals strategies for static and dynamic osmo-response.</title>
        <authorList>
            <person name="Becker E.A."/>
            <person name="Seitzer P.M."/>
            <person name="Tritt A."/>
            <person name="Larsen D."/>
            <person name="Krusor M."/>
            <person name="Yao A.I."/>
            <person name="Wu D."/>
            <person name="Madern D."/>
            <person name="Eisen J.A."/>
            <person name="Darling A.E."/>
            <person name="Facciotti M.T."/>
        </authorList>
    </citation>
    <scope>NUCLEOTIDE SEQUENCE [LARGE SCALE GENOMIC DNA]</scope>
    <source>
        <strain evidence="3 4">ATCC 29715</strain>
    </source>
</reference>
<dbReference type="InterPro" id="IPR018649">
    <property type="entry name" value="SHOCT"/>
</dbReference>
<accession>M0J9B5</accession>
<sequence>MSLATLVSFLLGTGFVLTSIYLIYTLGEYSTTTGRGSFDSEAENASSPIDLLREQYAMGEITDEEFEHRLNTLLQLEDTDQQGQSEAPQYNDSIDSTASSDPTAELNMEQSR</sequence>